<geneLocation type="plasmid" evidence="2 3">
    <name>unnamed1</name>
</geneLocation>
<protein>
    <submittedName>
        <fullName evidence="2">Uncharacterized protein</fullName>
    </submittedName>
</protein>
<dbReference type="EMBL" id="CP104004">
    <property type="protein sequence ID" value="UWM57121.1"/>
    <property type="molecule type" value="Genomic_DNA"/>
</dbReference>
<gene>
    <name evidence="2" type="ORF">N0B31_22025</name>
</gene>
<accession>A0A9E7UAM8</accession>
<name>A0A9E7UAM8_9EURY</name>
<dbReference type="RefSeq" id="WP_260644213.1">
    <property type="nucleotide sequence ID" value="NZ_CP104004.1"/>
</dbReference>
<keyword evidence="2" id="KW-0614">Plasmid</keyword>
<feature type="region of interest" description="Disordered" evidence="1">
    <location>
        <begin position="85"/>
        <end position="111"/>
    </location>
</feature>
<reference evidence="2" key="1">
    <citation type="submission" date="2022-09" db="EMBL/GenBank/DDBJ databases">
        <title>Diverse halophilic archaea isolated from saline environments.</title>
        <authorList>
            <person name="Cui H.-L."/>
        </authorList>
    </citation>
    <scope>NUCLEOTIDE SEQUENCE</scope>
    <source>
        <strain evidence="2">ZS-35-S2</strain>
        <plasmid evidence="2">unnamed1</plasmid>
    </source>
</reference>
<dbReference type="KEGG" id="ssai:N0B31_22025"/>
<feature type="compositionally biased region" description="Acidic residues" evidence="1">
    <location>
        <begin position="87"/>
        <end position="107"/>
    </location>
</feature>
<proteinExistence type="predicted"/>
<dbReference type="GeneID" id="74945161"/>
<dbReference type="AlphaFoldDB" id="A0A9E7UAM8"/>
<organism evidence="2 3">
    <name type="scientific">Salinirubellus salinus</name>
    <dbReference type="NCBI Taxonomy" id="1364945"/>
    <lineage>
        <taxon>Archaea</taxon>
        <taxon>Methanobacteriati</taxon>
        <taxon>Methanobacteriota</taxon>
        <taxon>Stenosarchaea group</taxon>
        <taxon>Halobacteria</taxon>
        <taxon>Halobacteriales</taxon>
        <taxon>Natronomonadaceae</taxon>
        <taxon>Salinirubellus</taxon>
    </lineage>
</organism>
<sequence length="221" mass="24469">MTLHTRRPIFRTAMLLNLSRPAPPARPLCLPRIGGGHSSESPMATLQVSTASNAPTVDHERVDELRSFLTEWLLGTGPFDDLTADVIEPEPGQDADTDVETDSDTETGDTPSPYLVLYGYASFGPAHRPTVRDAARDHLDADGELEGLSDDDRDAFIDAETEDLVYDYQHEHTEDFLRELAAYLTEPFIVQTAGYEKCRFPLVGYQYTVDPDGEITHVSLA</sequence>
<keyword evidence="3" id="KW-1185">Reference proteome</keyword>
<evidence type="ECO:0000313" key="2">
    <source>
        <dbReference type="EMBL" id="UWM57121.1"/>
    </source>
</evidence>
<dbReference type="Proteomes" id="UP001057580">
    <property type="component" value="Plasmid unnamed1"/>
</dbReference>
<evidence type="ECO:0000313" key="3">
    <source>
        <dbReference type="Proteomes" id="UP001057580"/>
    </source>
</evidence>
<evidence type="ECO:0000256" key="1">
    <source>
        <dbReference type="SAM" id="MobiDB-lite"/>
    </source>
</evidence>